<sequence length="130" mass="14490">MVTALSRGGGVDVYYAANIAVAVARARSELHQPVTTVLPDTVSLASPLYFMRNRSYARNHAFLGPGNGEVILHERASLSWRRWVNEDRCIGEWMSFSVTLPIALDRPTAVVRVLKLTGTPRLARIRHFSD</sequence>
<organism evidence="1 2">
    <name type="scientific">Methylocaldum szegediense</name>
    <dbReference type="NCBI Taxonomy" id="73780"/>
    <lineage>
        <taxon>Bacteria</taxon>
        <taxon>Pseudomonadati</taxon>
        <taxon>Pseudomonadota</taxon>
        <taxon>Gammaproteobacteria</taxon>
        <taxon>Methylococcales</taxon>
        <taxon>Methylococcaceae</taxon>
        <taxon>Methylocaldum</taxon>
    </lineage>
</organism>
<reference evidence="1 2" key="1">
    <citation type="submission" date="2023-03" db="EMBL/GenBank/DDBJ databases">
        <authorList>
            <person name="Pearce D."/>
        </authorList>
    </citation>
    <scope>NUCLEOTIDE SEQUENCE [LARGE SCALE GENOMIC DNA]</scope>
    <source>
        <strain evidence="1">Msz</strain>
    </source>
</reference>
<gene>
    <name evidence="1" type="ORF">MSZNOR_2039</name>
</gene>
<dbReference type="Proteomes" id="UP001162030">
    <property type="component" value="Chromosome"/>
</dbReference>
<proteinExistence type="predicted"/>
<protein>
    <submittedName>
        <fullName evidence="1">Uncharacterized protein</fullName>
    </submittedName>
</protein>
<dbReference type="EMBL" id="OX458333">
    <property type="protein sequence ID" value="CAI8825141.1"/>
    <property type="molecule type" value="Genomic_DNA"/>
</dbReference>
<name>A0ABM9I1V7_9GAMM</name>
<evidence type="ECO:0000313" key="2">
    <source>
        <dbReference type="Proteomes" id="UP001162030"/>
    </source>
</evidence>
<accession>A0ABM9I1V7</accession>
<keyword evidence="2" id="KW-1185">Reference proteome</keyword>
<evidence type="ECO:0000313" key="1">
    <source>
        <dbReference type="EMBL" id="CAI8825141.1"/>
    </source>
</evidence>